<evidence type="ECO:0000313" key="1">
    <source>
        <dbReference type="Proteomes" id="UP000095287"/>
    </source>
</evidence>
<name>A0A1I7ZJA2_9BILA</name>
<organism evidence="1 2">
    <name type="scientific">Steinernema glaseri</name>
    <dbReference type="NCBI Taxonomy" id="37863"/>
    <lineage>
        <taxon>Eukaryota</taxon>
        <taxon>Metazoa</taxon>
        <taxon>Ecdysozoa</taxon>
        <taxon>Nematoda</taxon>
        <taxon>Chromadorea</taxon>
        <taxon>Rhabditida</taxon>
        <taxon>Tylenchina</taxon>
        <taxon>Panagrolaimomorpha</taxon>
        <taxon>Strongyloidoidea</taxon>
        <taxon>Steinernematidae</taxon>
        <taxon>Steinernema</taxon>
    </lineage>
</organism>
<dbReference type="Proteomes" id="UP000095287">
    <property type="component" value="Unplaced"/>
</dbReference>
<dbReference type="AlphaFoldDB" id="A0A1I7ZJA2"/>
<evidence type="ECO:0000313" key="2">
    <source>
        <dbReference type="WBParaSite" id="L893_g26978.t1"/>
    </source>
</evidence>
<accession>A0A1I7ZJA2</accession>
<dbReference type="WBParaSite" id="L893_g26978.t1">
    <property type="protein sequence ID" value="L893_g26978.t1"/>
    <property type="gene ID" value="L893_g26978"/>
</dbReference>
<reference evidence="2" key="1">
    <citation type="submission" date="2016-11" db="UniProtKB">
        <authorList>
            <consortium name="WormBaseParasite"/>
        </authorList>
    </citation>
    <scope>IDENTIFICATION</scope>
</reference>
<keyword evidence="1" id="KW-1185">Reference proteome</keyword>
<protein>
    <submittedName>
        <fullName evidence="2">PX domain-containing protein</fullName>
    </submittedName>
</protein>
<proteinExistence type="predicted"/>
<sequence>MFAFALHGLSYSSRLVINDLGDSDDVTSLWLTDDKHLREKWVPLGFTAGVFTPNRDASSFEINGLDEVTWLFHFWRNSFSGFHGHKTKEKTFIGLRSGRRAPHLVVEQHRPHLFRRSTLSHTLANCSFERLFTAPWPLTPLRGAIAARKHSEGILGSYLRALRGSVFTPSEVICMVSQGIGGICGIFKKAFPTISFLSQPQLSDRTRDN</sequence>